<protein>
    <submittedName>
        <fullName evidence="1">Uncharacterized protein</fullName>
    </submittedName>
</protein>
<name>A0A255GVF7_9ACTN</name>
<dbReference type="AlphaFoldDB" id="A0A255GVF7"/>
<organism evidence="1 2">
    <name type="scientific">Enemella dayhoffiae</name>
    <dbReference type="NCBI Taxonomy" id="2016507"/>
    <lineage>
        <taxon>Bacteria</taxon>
        <taxon>Bacillati</taxon>
        <taxon>Actinomycetota</taxon>
        <taxon>Actinomycetes</taxon>
        <taxon>Propionibacteriales</taxon>
        <taxon>Propionibacteriaceae</taxon>
        <taxon>Enemella</taxon>
    </lineage>
</organism>
<dbReference type="OrthoDB" id="3732507at2"/>
<evidence type="ECO:0000313" key="1">
    <source>
        <dbReference type="EMBL" id="OYO17204.1"/>
    </source>
</evidence>
<dbReference type="Proteomes" id="UP000216311">
    <property type="component" value="Unassembled WGS sequence"/>
</dbReference>
<dbReference type="RefSeq" id="WP_094365283.1">
    <property type="nucleotide sequence ID" value="NZ_NMVQ01000046.1"/>
</dbReference>
<reference evidence="1 2" key="1">
    <citation type="submission" date="2017-07" db="EMBL/GenBank/DDBJ databases">
        <title>Draft whole genome sequences of clinical Proprionibacteriaceae strains.</title>
        <authorList>
            <person name="Bernier A.-M."/>
            <person name="Bernard K."/>
            <person name="Domingo M.-C."/>
        </authorList>
    </citation>
    <scope>NUCLEOTIDE SEQUENCE [LARGE SCALE GENOMIC DNA]</scope>
    <source>
        <strain evidence="1 2">NML 130396</strain>
    </source>
</reference>
<gene>
    <name evidence="1" type="ORF">CGZ93_16655</name>
</gene>
<keyword evidence="2" id="KW-1185">Reference proteome</keyword>
<proteinExistence type="predicted"/>
<sequence length="117" mass="13269">MPLFQTFDQMVAADPHRLAADAFLATFAYQPLVDRNHLDVVLRDFCVQKGPKFLGINTGDVMPVEICEARCILVWERALAASTRIRGRDSTFEQLILLDYRLMSMNPVALGEHFKLS</sequence>
<accession>A0A255GVF7</accession>
<comment type="caution">
    <text evidence="1">The sequence shown here is derived from an EMBL/GenBank/DDBJ whole genome shotgun (WGS) entry which is preliminary data.</text>
</comment>
<evidence type="ECO:0000313" key="2">
    <source>
        <dbReference type="Proteomes" id="UP000216311"/>
    </source>
</evidence>
<dbReference type="EMBL" id="NMVQ01000046">
    <property type="protein sequence ID" value="OYO17204.1"/>
    <property type="molecule type" value="Genomic_DNA"/>
</dbReference>